<organism evidence="1">
    <name type="scientific">Anguilla anguilla</name>
    <name type="common">European freshwater eel</name>
    <name type="synonym">Muraena anguilla</name>
    <dbReference type="NCBI Taxonomy" id="7936"/>
    <lineage>
        <taxon>Eukaryota</taxon>
        <taxon>Metazoa</taxon>
        <taxon>Chordata</taxon>
        <taxon>Craniata</taxon>
        <taxon>Vertebrata</taxon>
        <taxon>Euteleostomi</taxon>
        <taxon>Actinopterygii</taxon>
        <taxon>Neopterygii</taxon>
        <taxon>Teleostei</taxon>
        <taxon>Anguilliformes</taxon>
        <taxon>Anguillidae</taxon>
        <taxon>Anguilla</taxon>
    </lineage>
</organism>
<evidence type="ECO:0000313" key="1">
    <source>
        <dbReference type="EMBL" id="JAH77086.1"/>
    </source>
</evidence>
<sequence>MKPYFNMVILFSCKVPHCHGNLGNDNQPEYL</sequence>
<dbReference type="EMBL" id="GBXM01031491">
    <property type="protein sequence ID" value="JAH77086.1"/>
    <property type="molecule type" value="Transcribed_RNA"/>
</dbReference>
<accession>A0A0E9VGF0</accession>
<name>A0A0E9VGF0_ANGAN</name>
<protein>
    <submittedName>
        <fullName evidence="1">Uncharacterized protein</fullName>
    </submittedName>
</protein>
<proteinExistence type="predicted"/>
<reference evidence="1" key="2">
    <citation type="journal article" date="2015" name="Fish Shellfish Immunol.">
        <title>Early steps in the European eel (Anguilla anguilla)-Vibrio vulnificus interaction in the gills: Role of the RtxA13 toxin.</title>
        <authorList>
            <person name="Callol A."/>
            <person name="Pajuelo D."/>
            <person name="Ebbesson L."/>
            <person name="Teles M."/>
            <person name="MacKenzie S."/>
            <person name="Amaro C."/>
        </authorList>
    </citation>
    <scope>NUCLEOTIDE SEQUENCE</scope>
</reference>
<reference evidence="1" key="1">
    <citation type="submission" date="2014-11" db="EMBL/GenBank/DDBJ databases">
        <authorList>
            <person name="Amaro Gonzalez C."/>
        </authorList>
    </citation>
    <scope>NUCLEOTIDE SEQUENCE</scope>
</reference>
<dbReference type="AlphaFoldDB" id="A0A0E9VGF0"/>